<organism evidence="5 6">
    <name type="scientific">Sutterella parvirubra YIT 11816</name>
    <dbReference type="NCBI Taxonomy" id="762967"/>
    <lineage>
        <taxon>Bacteria</taxon>
        <taxon>Pseudomonadati</taxon>
        <taxon>Pseudomonadota</taxon>
        <taxon>Betaproteobacteria</taxon>
        <taxon>Burkholderiales</taxon>
        <taxon>Sutterellaceae</taxon>
        <taxon>Sutterella</taxon>
    </lineage>
</organism>
<dbReference type="InterPro" id="IPR012338">
    <property type="entry name" value="Beta-lactam/transpept-like"/>
</dbReference>
<dbReference type="PANTHER" id="PTHR35333:SF3">
    <property type="entry name" value="BETA-LACTAMASE-TYPE TRANSPEPTIDASE FOLD CONTAINING PROTEIN"/>
    <property type="match status" value="1"/>
</dbReference>
<dbReference type="EC" id="3.5.2.6" evidence="3"/>
<evidence type="ECO:0000313" key="5">
    <source>
        <dbReference type="EMBL" id="EHY30217.1"/>
    </source>
</evidence>
<dbReference type="AlphaFoldDB" id="H3KI40"/>
<dbReference type="PATRIC" id="fig|762967.3.peg.1926"/>
<dbReference type="EMBL" id="AFBQ01000372">
    <property type="protein sequence ID" value="EHY30217.1"/>
    <property type="molecule type" value="Genomic_DNA"/>
</dbReference>
<dbReference type="RefSeq" id="WP_008543861.1">
    <property type="nucleotide sequence ID" value="NZ_JH605019.1"/>
</dbReference>
<feature type="domain" description="Beta-lactamase class A catalytic" evidence="4">
    <location>
        <begin position="11"/>
        <end position="147"/>
    </location>
</feature>
<evidence type="ECO:0000256" key="2">
    <source>
        <dbReference type="ARBA" id="ARBA00009009"/>
    </source>
</evidence>
<dbReference type="Proteomes" id="UP000004956">
    <property type="component" value="Unassembled WGS sequence"/>
</dbReference>
<dbReference type="GO" id="GO:0046677">
    <property type="term" value="P:response to antibiotic"/>
    <property type="evidence" value="ECO:0007669"/>
    <property type="project" value="InterPro"/>
</dbReference>
<evidence type="ECO:0000256" key="3">
    <source>
        <dbReference type="ARBA" id="ARBA00012865"/>
    </source>
</evidence>
<dbReference type="GO" id="GO:0030655">
    <property type="term" value="P:beta-lactam antibiotic catabolic process"/>
    <property type="evidence" value="ECO:0007669"/>
    <property type="project" value="InterPro"/>
</dbReference>
<gene>
    <name evidence="5" type="ORF">HMPREF9440_02442</name>
</gene>
<sequence length="202" mass="22169">EVKVAVGGDAPHAPVLSKMNPDDVISVKDAARAACSESDNRAANLLMKTLGSPAAMTAWLQWKGDLRTRIDRYEPDCNKTSAYDVRDKTRPSAITQLWRKLYLDFTPDERMEWEDMLKANKHSAHLFKAQVPQGWTVADRTGSGSSDDETNSSVHAMLFNPEGAAWFAAVHVRMPAGTDLQTRDAVLAKACGIVMRTIAPGK</sequence>
<reference evidence="5 6" key="1">
    <citation type="submission" date="2011-11" db="EMBL/GenBank/DDBJ databases">
        <authorList>
            <person name="Weinstock G."/>
            <person name="Sodergren E."/>
            <person name="Clifton S."/>
            <person name="Fulton L."/>
            <person name="Fulton B."/>
            <person name="Courtney L."/>
            <person name="Fronick C."/>
            <person name="Harrison M."/>
            <person name="Strong C."/>
            <person name="Farmer C."/>
            <person name="Delahaunty K."/>
            <person name="Markovic C."/>
            <person name="Hall O."/>
            <person name="Minx P."/>
            <person name="Tomlinson C."/>
            <person name="Mitreva M."/>
            <person name="Hou S."/>
            <person name="Chen J."/>
            <person name="Wollam A."/>
            <person name="Pepin K.H."/>
            <person name="Johnson M."/>
            <person name="Bhonagiri V."/>
            <person name="Zhang X."/>
            <person name="Suruliraj S."/>
            <person name="Warren W."/>
            <person name="Chinwalla A."/>
            <person name="Mardis E.R."/>
            <person name="Wilson R.K."/>
        </authorList>
    </citation>
    <scope>NUCLEOTIDE SEQUENCE [LARGE SCALE GENOMIC DNA]</scope>
    <source>
        <strain evidence="5 6">YIT 11816</strain>
    </source>
</reference>
<dbReference type="Pfam" id="PF13354">
    <property type="entry name" value="Beta-lactamase2"/>
    <property type="match status" value="1"/>
</dbReference>
<comment type="catalytic activity">
    <reaction evidence="1">
        <text>a beta-lactam + H2O = a substituted beta-amino acid</text>
        <dbReference type="Rhea" id="RHEA:20401"/>
        <dbReference type="ChEBI" id="CHEBI:15377"/>
        <dbReference type="ChEBI" id="CHEBI:35627"/>
        <dbReference type="ChEBI" id="CHEBI:140347"/>
        <dbReference type="EC" id="3.5.2.6"/>
    </reaction>
</comment>
<evidence type="ECO:0000259" key="4">
    <source>
        <dbReference type="Pfam" id="PF13354"/>
    </source>
</evidence>
<comment type="caution">
    <text evidence="5">The sequence shown here is derived from an EMBL/GenBank/DDBJ whole genome shotgun (WGS) entry which is preliminary data.</text>
</comment>
<dbReference type="SUPFAM" id="SSF56601">
    <property type="entry name" value="beta-lactamase/transpeptidase-like"/>
    <property type="match status" value="1"/>
</dbReference>
<dbReference type="HOGENOM" id="CLU_1351538_0_0_4"/>
<evidence type="ECO:0000256" key="1">
    <source>
        <dbReference type="ARBA" id="ARBA00001526"/>
    </source>
</evidence>
<proteinExistence type="inferred from homology"/>
<keyword evidence="6" id="KW-1185">Reference proteome</keyword>
<accession>H3KI40</accession>
<dbReference type="PRINTS" id="PR00118">
    <property type="entry name" value="BLACTAMASEA"/>
</dbReference>
<dbReference type="InterPro" id="IPR000871">
    <property type="entry name" value="Beta-lactam_class-A"/>
</dbReference>
<dbReference type="InterPro" id="IPR045155">
    <property type="entry name" value="Beta-lactam_cat"/>
</dbReference>
<comment type="similarity">
    <text evidence="2">Belongs to the class-A beta-lactamase family.</text>
</comment>
<protein>
    <recommendedName>
        <fullName evidence="3">beta-lactamase</fullName>
        <ecNumber evidence="3">3.5.2.6</ecNumber>
    </recommendedName>
</protein>
<dbReference type="Gene3D" id="3.40.710.10">
    <property type="entry name" value="DD-peptidase/beta-lactamase superfamily"/>
    <property type="match status" value="1"/>
</dbReference>
<dbReference type="GO" id="GO:0008800">
    <property type="term" value="F:beta-lactamase activity"/>
    <property type="evidence" value="ECO:0007669"/>
    <property type="project" value="UniProtKB-EC"/>
</dbReference>
<name>H3KI40_9BURK</name>
<evidence type="ECO:0000313" key="6">
    <source>
        <dbReference type="Proteomes" id="UP000004956"/>
    </source>
</evidence>
<feature type="non-terminal residue" evidence="5">
    <location>
        <position position="1"/>
    </location>
</feature>
<dbReference type="PANTHER" id="PTHR35333">
    <property type="entry name" value="BETA-LACTAMASE"/>
    <property type="match status" value="1"/>
</dbReference>